<evidence type="ECO:0000256" key="1">
    <source>
        <dbReference type="SAM" id="Phobius"/>
    </source>
</evidence>
<comment type="caution">
    <text evidence="2">The sequence shown here is derived from an EMBL/GenBank/DDBJ whole genome shotgun (WGS) entry which is preliminary data.</text>
</comment>
<organism evidence="2 3">
    <name type="scientific">Candidatus Giovannonibacteria bacterium RIFCSPLOWO2_01_FULL_45_34</name>
    <dbReference type="NCBI Taxonomy" id="1798351"/>
    <lineage>
        <taxon>Bacteria</taxon>
        <taxon>Candidatus Giovannoniibacteriota</taxon>
    </lineage>
</organism>
<dbReference type="AlphaFoldDB" id="A0A1F5WY36"/>
<sequence length="150" mass="16883">MNILIHEIGHFIFFALSDLNDAEFNVDVFSWHYSETISGYGLVSINYLVAPIIFMGGGLAALIAFVLYKKLSFSGYPILKFTMLWSAFMQILYANVEGAVNIGWLSKNHHNIDLSLVIALPIAVMYFVIELHEHKQKNKALESQALSKEA</sequence>
<keyword evidence="1" id="KW-0472">Membrane</keyword>
<reference evidence="2 3" key="1">
    <citation type="journal article" date="2016" name="Nat. Commun.">
        <title>Thousands of microbial genomes shed light on interconnected biogeochemical processes in an aquifer system.</title>
        <authorList>
            <person name="Anantharaman K."/>
            <person name="Brown C.T."/>
            <person name="Hug L.A."/>
            <person name="Sharon I."/>
            <person name="Castelle C.J."/>
            <person name="Probst A.J."/>
            <person name="Thomas B.C."/>
            <person name="Singh A."/>
            <person name="Wilkins M.J."/>
            <person name="Karaoz U."/>
            <person name="Brodie E.L."/>
            <person name="Williams K.H."/>
            <person name="Hubbard S.S."/>
            <person name="Banfield J.F."/>
        </authorList>
    </citation>
    <scope>NUCLEOTIDE SEQUENCE [LARGE SCALE GENOMIC DNA]</scope>
</reference>
<feature type="transmembrane region" description="Helical" evidence="1">
    <location>
        <begin position="114"/>
        <end position="131"/>
    </location>
</feature>
<protein>
    <submittedName>
        <fullName evidence="2">Uncharacterized protein</fullName>
    </submittedName>
</protein>
<evidence type="ECO:0000313" key="3">
    <source>
        <dbReference type="Proteomes" id="UP000178114"/>
    </source>
</evidence>
<keyword evidence="1" id="KW-1133">Transmembrane helix</keyword>
<proteinExistence type="predicted"/>
<keyword evidence="1" id="KW-0812">Transmembrane</keyword>
<dbReference type="EMBL" id="MFID01000033">
    <property type="protein sequence ID" value="OGF80575.1"/>
    <property type="molecule type" value="Genomic_DNA"/>
</dbReference>
<name>A0A1F5WY36_9BACT</name>
<gene>
    <name evidence="2" type="ORF">A2930_00930</name>
</gene>
<feature type="transmembrane region" description="Helical" evidence="1">
    <location>
        <begin position="75"/>
        <end position="94"/>
    </location>
</feature>
<feature type="transmembrane region" description="Helical" evidence="1">
    <location>
        <begin position="48"/>
        <end position="68"/>
    </location>
</feature>
<accession>A0A1F5WY36</accession>
<evidence type="ECO:0000313" key="2">
    <source>
        <dbReference type="EMBL" id="OGF80575.1"/>
    </source>
</evidence>
<dbReference type="STRING" id="1798351.A2930_00930"/>
<dbReference type="Proteomes" id="UP000178114">
    <property type="component" value="Unassembled WGS sequence"/>
</dbReference>